<feature type="transmembrane region" description="Helical" evidence="2">
    <location>
        <begin position="431"/>
        <end position="461"/>
    </location>
</feature>
<proteinExistence type="predicted"/>
<keyword evidence="2" id="KW-0472">Membrane</keyword>
<feature type="compositionally biased region" description="Low complexity" evidence="1">
    <location>
        <begin position="375"/>
        <end position="385"/>
    </location>
</feature>
<name>A0AAW2WKW5_9LAMI</name>
<evidence type="ECO:0008006" key="4">
    <source>
        <dbReference type="Google" id="ProtNLM"/>
    </source>
</evidence>
<organism evidence="3">
    <name type="scientific">Sesamum latifolium</name>
    <dbReference type="NCBI Taxonomy" id="2727402"/>
    <lineage>
        <taxon>Eukaryota</taxon>
        <taxon>Viridiplantae</taxon>
        <taxon>Streptophyta</taxon>
        <taxon>Embryophyta</taxon>
        <taxon>Tracheophyta</taxon>
        <taxon>Spermatophyta</taxon>
        <taxon>Magnoliopsida</taxon>
        <taxon>eudicotyledons</taxon>
        <taxon>Gunneridae</taxon>
        <taxon>Pentapetalae</taxon>
        <taxon>asterids</taxon>
        <taxon>lamiids</taxon>
        <taxon>Lamiales</taxon>
        <taxon>Pedaliaceae</taxon>
        <taxon>Sesamum</taxon>
    </lineage>
</organism>
<comment type="caution">
    <text evidence="3">The sequence shown here is derived from an EMBL/GenBank/DDBJ whole genome shotgun (WGS) entry which is preliminary data.</text>
</comment>
<dbReference type="EMBL" id="JACGWN010000007">
    <property type="protein sequence ID" value="KAL0442437.1"/>
    <property type="molecule type" value="Genomic_DNA"/>
</dbReference>
<gene>
    <name evidence="3" type="ORF">Slati_1966400</name>
</gene>
<feature type="compositionally biased region" description="Basic residues" evidence="1">
    <location>
        <begin position="54"/>
        <end position="64"/>
    </location>
</feature>
<feature type="region of interest" description="Disordered" evidence="1">
    <location>
        <begin position="325"/>
        <end position="349"/>
    </location>
</feature>
<dbReference type="AlphaFoldDB" id="A0AAW2WKW5"/>
<feature type="compositionally biased region" description="Basic and acidic residues" evidence="1">
    <location>
        <begin position="409"/>
        <end position="420"/>
    </location>
</feature>
<evidence type="ECO:0000256" key="2">
    <source>
        <dbReference type="SAM" id="Phobius"/>
    </source>
</evidence>
<feature type="compositionally biased region" description="Basic residues" evidence="1">
    <location>
        <begin position="325"/>
        <end position="338"/>
    </location>
</feature>
<keyword evidence="2" id="KW-0812">Transmembrane</keyword>
<evidence type="ECO:0000313" key="3">
    <source>
        <dbReference type="EMBL" id="KAL0442437.1"/>
    </source>
</evidence>
<feature type="transmembrane region" description="Helical" evidence="2">
    <location>
        <begin position="173"/>
        <end position="191"/>
    </location>
</feature>
<feature type="compositionally biased region" description="Basic and acidic residues" evidence="1">
    <location>
        <begin position="339"/>
        <end position="349"/>
    </location>
</feature>
<sequence>MTFPWKKVKSTRISQLVNDHLHNSQKRRDGSSLVVETGFPTSLVDLFMKNRGKLKKTSKKKRVSHPITPLSDANDPAVAGSPTVFFSPLPSASPMISPSSAGSPTPMHTPLPCASLSGDASETLVVGSSDSGSLIGVDERELGAETAADAVGVLLMVLKMFLVVVLALGTKRLTVGFTISAFLLFFLEYAGKHVCRLLKPCLEAKGVLRSMVQRVRRLSRFKEAKLGENNGGVLMTEVQQVHPSKSGSSSLKSSGSSCPDQEIEVVEPKGYLDEIQLENEIVEESCHKGRLGYQEIGLKEEVMEKEETICELADIKRKSRRAKIKSKMKKFVPKKLRNSRHDNPQRNELVKENAVSLCDEQQEADQCKDDRESESGSGFSSISSGRYREEAGTSSISAFGGSPEVVNDEASKKSQEKGEETEVESAPTRRYLVLCLMVLIGLIIGGRGLALVLTLSWCLVLKLGEKLPRFMKVPIIRSLNHKSG</sequence>
<evidence type="ECO:0000256" key="1">
    <source>
        <dbReference type="SAM" id="MobiDB-lite"/>
    </source>
</evidence>
<keyword evidence="2" id="KW-1133">Transmembrane helix</keyword>
<feature type="compositionally biased region" description="Basic and acidic residues" evidence="1">
    <location>
        <begin position="365"/>
        <end position="374"/>
    </location>
</feature>
<feature type="region of interest" description="Disordered" evidence="1">
    <location>
        <begin position="54"/>
        <end position="75"/>
    </location>
</feature>
<protein>
    <recommendedName>
        <fullName evidence="4">Ethylene-responsive nuclear protein</fullName>
    </recommendedName>
</protein>
<reference evidence="3" key="2">
    <citation type="journal article" date="2024" name="Plant">
        <title>Genomic evolution and insights into agronomic trait innovations of Sesamum species.</title>
        <authorList>
            <person name="Miao H."/>
            <person name="Wang L."/>
            <person name="Qu L."/>
            <person name="Liu H."/>
            <person name="Sun Y."/>
            <person name="Le M."/>
            <person name="Wang Q."/>
            <person name="Wei S."/>
            <person name="Zheng Y."/>
            <person name="Lin W."/>
            <person name="Duan Y."/>
            <person name="Cao H."/>
            <person name="Xiong S."/>
            <person name="Wang X."/>
            <person name="Wei L."/>
            <person name="Li C."/>
            <person name="Ma Q."/>
            <person name="Ju M."/>
            <person name="Zhao R."/>
            <person name="Li G."/>
            <person name="Mu C."/>
            <person name="Tian Q."/>
            <person name="Mei H."/>
            <person name="Zhang T."/>
            <person name="Gao T."/>
            <person name="Zhang H."/>
        </authorList>
    </citation>
    <scope>NUCLEOTIDE SEQUENCE</scope>
    <source>
        <strain evidence="3">KEN1</strain>
    </source>
</reference>
<accession>A0AAW2WKW5</accession>
<feature type="transmembrane region" description="Helical" evidence="2">
    <location>
        <begin position="150"/>
        <end position="168"/>
    </location>
</feature>
<dbReference type="PANTHER" id="PTHR36381">
    <property type="entry name" value="ETHYLENE-REGULATED TRANSCRIPT 2 (ERT2)"/>
    <property type="match status" value="1"/>
</dbReference>
<reference evidence="3" key="1">
    <citation type="submission" date="2020-06" db="EMBL/GenBank/DDBJ databases">
        <authorList>
            <person name="Li T."/>
            <person name="Hu X."/>
            <person name="Zhang T."/>
            <person name="Song X."/>
            <person name="Zhang H."/>
            <person name="Dai N."/>
            <person name="Sheng W."/>
            <person name="Hou X."/>
            <person name="Wei L."/>
        </authorList>
    </citation>
    <scope>NUCLEOTIDE SEQUENCE</scope>
    <source>
        <strain evidence="3">KEN1</strain>
        <tissue evidence="3">Leaf</tissue>
    </source>
</reference>
<dbReference type="PANTHER" id="PTHR36381:SF1">
    <property type="entry name" value="ETHYLENE-REGULATED TRANSCRIPT 2 (ERT2)"/>
    <property type="match status" value="1"/>
</dbReference>
<feature type="region of interest" description="Disordered" evidence="1">
    <location>
        <begin position="361"/>
        <end position="423"/>
    </location>
</feature>